<comment type="caution">
    <text evidence="2">The sequence shown here is derived from an EMBL/GenBank/DDBJ whole genome shotgun (WGS) entry which is preliminary data.</text>
</comment>
<dbReference type="Pfam" id="PF05656">
    <property type="entry name" value="DUF805"/>
    <property type="match status" value="1"/>
</dbReference>
<feature type="transmembrane region" description="Helical" evidence="1">
    <location>
        <begin position="122"/>
        <end position="143"/>
    </location>
</feature>
<gene>
    <name evidence="2" type="ORF">ABS764_05125</name>
</gene>
<evidence type="ECO:0000256" key="1">
    <source>
        <dbReference type="SAM" id="Phobius"/>
    </source>
</evidence>
<accession>A0ABW8XR41</accession>
<dbReference type="PANTHER" id="PTHR34980:SF2">
    <property type="entry name" value="INNER MEMBRANE PROTEIN YHAH-RELATED"/>
    <property type="match status" value="1"/>
</dbReference>
<feature type="transmembrane region" description="Helical" evidence="1">
    <location>
        <begin position="54"/>
        <end position="75"/>
    </location>
</feature>
<dbReference type="Proteomes" id="UP001629260">
    <property type="component" value="Unassembled WGS sequence"/>
</dbReference>
<feature type="transmembrane region" description="Helical" evidence="1">
    <location>
        <begin position="87"/>
        <end position="110"/>
    </location>
</feature>
<evidence type="ECO:0000313" key="2">
    <source>
        <dbReference type="EMBL" id="MFL9830229.1"/>
    </source>
</evidence>
<keyword evidence="1" id="KW-0812">Transmembrane</keyword>
<evidence type="ECO:0000313" key="3">
    <source>
        <dbReference type="Proteomes" id="UP001629260"/>
    </source>
</evidence>
<proteinExistence type="predicted"/>
<feature type="transmembrane region" description="Helical" evidence="1">
    <location>
        <begin position="25"/>
        <end position="42"/>
    </location>
</feature>
<keyword evidence="1" id="KW-1133">Transmembrane helix</keyword>
<organism evidence="2 3">
    <name type="scientific">Flavobacterium plantiphilum</name>
    <dbReference type="NCBI Taxonomy" id="3163297"/>
    <lineage>
        <taxon>Bacteria</taxon>
        <taxon>Pseudomonadati</taxon>
        <taxon>Bacteroidota</taxon>
        <taxon>Flavobacteriia</taxon>
        <taxon>Flavobacteriales</taxon>
        <taxon>Flavobacteriaceae</taxon>
        <taxon>Flavobacterium</taxon>
    </lineage>
</organism>
<keyword evidence="1" id="KW-0472">Membrane</keyword>
<protein>
    <submittedName>
        <fullName evidence="2">DUF805 domain-containing protein</fullName>
    </submittedName>
</protein>
<reference evidence="2 3" key="1">
    <citation type="submission" date="2024-06" db="EMBL/GenBank/DDBJ databases">
        <authorList>
            <person name="Kaempfer P."/>
            <person name="Viver T."/>
        </authorList>
    </citation>
    <scope>NUCLEOTIDE SEQUENCE [LARGE SCALE GENOMIC DNA]</scope>
    <source>
        <strain evidence="2 3">ST-87</strain>
    </source>
</reference>
<dbReference type="PANTHER" id="PTHR34980">
    <property type="entry name" value="INNER MEMBRANE PROTEIN-RELATED-RELATED"/>
    <property type="match status" value="1"/>
</dbReference>
<dbReference type="RefSeq" id="WP_408080642.1">
    <property type="nucleotide sequence ID" value="NZ_JBELQA010000002.1"/>
</dbReference>
<sequence>MIEWYKKVVFENYANFSGRARRSEYWYFILANVIIGTILSVLDNVLGFKLGSSNSGVLGSLYNLAVFVPGLAVSVRRLHDIGKSGKLLLLFYGIIFISVIVMVVSGFSVFMSGNFSMSSLGVAFFAPLLVVLAMSIWMLVLYCTEGDQGPNKYGSDPKNDAAEINEIGTSQL</sequence>
<name>A0ABW8XR41_9FLAO</name>
<dbReference type="InterPro" id="IPR008523">
    <property type="entry name" value="DUF805"/>
</dbReference>
<keyword evidence="3" id="KW-1185">Reference proteome</keyword>
<dbReference type="EMBL" id="JBELQA010000002">
    <property type="protein sequence ID" value="MFL9830229.1"/>
    <property type="molecule type" value="Genomic_DNA"/>
</dbReference>